<feature type="non-terminal residue" evidence="7">
    <location>
        <position position="174"/>
    </location>
</feature>
<evidence type="ECO:0000256" key="3">
    <source>
        <dbReference type="ARBA" id="ARBA00022741"/>
    </source>
</evidence>
<comment type="caution">
    <text evidence="7">The sequence shown here is derived from an EMBL/GenBank/DDBJ whole genome shotgun (WGS) entry which is preliminary data.</text>
</comment>
<dbReference type="Gene3D" id="3.40.1190.20">
    <property type="match status" value="1"/>
</dbReference>
<dbReference type="InterPro" id="IPR013749">
    <property type="entry name" value="PM/HMP-P_kinase-1"/>
</dbReference>
<dbReference type="Proteomes" id="UP000231553">
    <property type="component" value="Unassembled WGS sequence"/>
</dbReference>
<evidence type="ECO:0000259" key="6">
    <source>
        <dbReference type="Pfam" id="PF08543"/>
    </source>
</evidence>
<evidence type="ECO:0000256" key="1">
    <source>
        <dbReference type="ARBA" id="ARBA00012104"/>
    </source>
</evidence>
<dbReference type="GO" id="GO:0005524">
    <property type="term" value="F:ATP binding"/>
    <property type="evidence" value="ECO:0007669"/>
    <property type="project" value="UniProtKB-KW"/>
</dbReference>
<keyword evidence="3" id="KW-0547">Nucleotide-binding</keyword>
<evidence type="ECO:0000256" key="5">
    <source>
        <dbReference type="ARBA" id="ARBA00022840"/>
    </source>
</evidence>
<dbReference type="PANTHER" id="PTHR10534">
    <property type="entry name" value="PYRIDOXAL KINASE"/>
    <property type="match status" value="1"/>
</dbReference>
<keyword evidence="8" id="KW-1185">Reference proteome</keyword>
<dbReference type="GO" id="GO:0009443">
    <property type="term" value="P:pyridoxal 5'-phosphate salvage"/>
    <property type="evidence" value="ECO:0007669"/>
    <property type="project" value="InterPro"/>
</dbReference>
<accession>A0A2M8J1G5</accession>
<dbReference type="GO" id="GO:0008478">
    <property type="term" value="F:pyridoxal kinase activity"/>
    <property type="evidence" value="ECO:0007669"/>
    <property type="project" value="UniProtKB-EC"/>
</dbReference>
<dbReference type="SUPFAM" id="SSF53613">
    <property type="entry name" value="Ribokinase-like"/>
    <property type="match status" value="1"/>
</dbReference>
<sequence length="174" mass="18272">MNLTKVLALSSWVATGHVGLSAAAPVLQALGHRVTQLPTVILSNHPGFAHVSGAQVPPDQLDGMVQAMAANGWLGDHDALLTGYLPSPAHVELACQLIDRLRRLNPQIRVITDPILGDDATGLYIAEAAATATRDRLVPLADTLTPNAFELGWLTGQATDTLPQAIAAARQLIA</sequence>
<evidence type="ECO:0000256" key="4">
    <source>
        <dbReference type="ARBA" id="ARBA00022777"/>
    </source>
</evidence>
<dbReference type="EMBL" id="PGTB01000036">
    <property type="protein sequence ID" value="PJE36630.1"/>
    <property type="molecule type" value="Genomic_DNA"/>
</dbReference>
<keyword evidence="4 7" id="KW-0418">Kinase</keyword>
<reference evidence="7 8" key="1">
    <citation type="journal article" date="2018" name="Int. J. Syst. Evol. Microbiol.">
        <title>Pseudooceanicola lipolyticus sp. nov., a marine alphaproteobacterium, reclassification of Oceanicola flagellatus as Pseudooceanicola flagellatus comb. nov. and emended description of the genus Pseudooceanicola.</title>
        <authorList>
            <person name="Huang M.-M."/>
            <person name="Guo L.-L."/>
            <person name="Wu Y.-H."/>
            <person name="Lai Q.-L."/>
            <person name="Shao Z.-Z."/>
            <person name="Wang C.-S."/>
            <person name="Wu M."/>
            <person name="Xu X.-W."/>
        </authorList>
    </citation>
    <scope>NUCLEOTIDE SEQUENCE [LARGE SCALE GENOMIC DNA]</scope>
    <source>
        <strain evidence="7 8">157</strain>
    </source>
</reference>
<dbReference type="EC" id="2.7.1.35" evidence="1"/>
<feature type="domain" description="Pyridoxamine kinase/Phosphomethylpyrimidine kinase" evidence="6">
    <location>
        <begin position="76"/>
        <end position="173"/>
    </location>
</feature>
<dbReference type="InterPro" id="IPR029056">
    <property type="entry name" value="Ribokinase-like"/>
</dbReference>
<organism evidence="7 8">
    <name type="scientific">Pseudooceanicola lipolyticus</name>
    <dbReference type="NCBI Taxonomy" id="2029104"/>
    <lineage>
        <taxon>Bacteria</taxon>
        <taxon>Pseudomonadati</taxon>
        <taxon>Pseudomonadota</taxon>
        <taxon>Alphaproteobacteria</taxon>
        <taxon>Rhodobacterales</taxon>
        <taxon>Paracoccaceae</taxon>
        <taxon>Pseudooceanicola</taxon>
    </lineage>
</organism>
<dbReference type="InterPro" id="IPR004625">
    <property type="entry name" value="PyrdxlKinase"/>
</dbReference>
<evidence type="ECO:0000313" key="8">
    <source>
        <dbReference type="Proteomes" id="UP000231553"/>
    </source>
</evidence>
<dbReference type="Pfam" id="PF08543">
    <property type="entry name" value="Phos_pyr_kin"/>
    <property type="match status" value="1"/>
</dbReference>
<keyword evidence="5" id="KW-0067">ATP-binding</keyword>
<evidence type="ECO:0000256" key="2">
    <source>
        <dbReference type="ARBA" id="ARBA00022679"/>
    </source>
</evidence>
<dbReference type="CDD" id="cd01173">
    <property type="entry name" value="pyridoxal_pyridoxamine_kinase"/>
    <property type="match status" value="1"/>
</dbReference>
<gene>
    <name evidence="7" type="ORF">CVM52_11245</name>
</gene>
<dbReference type="PANTHER" id="PTHR10534:SF2">
    <property type="entry name" value="PYRIDOXAL KINASE"/>
    <property type="match status" value="1"/>
</dbReference>
<dbReference type="AlphaFoldDB" id="A0A2M8J1G5"/>
<proteinExistence type="predicted"/>
<dbReference type="GO" id="GO:0005829">
    <property type="term" value="C:cytosol"/>
    <property type="evidence" value="ECO:0007669"/>
    <property type="project" value="TreeGrafter"/>
</dbReference>
<protein>
    <recommendedName>
        <fullName evidence="1">pyridoxal kinase</fullName>
        <ecNumber evidence="1">2.7.1.35</ecNumber>
    </recommendedName>
</protein>
<name>A0A2M8J1G5_9RHOB</name>
<evidence type="ECO:0000313" key="7">
    <source>
        <dbReference type="EMBL" id="PJE36630.1"/>
    </source>
</evidence>
<keyword evidence="2" id="KW-0808">Transferase</keyword>